<dbReference type="Gene3D" id="1.10.3860.10">
    <property type="entry name" value="Sodium:dicarboxylate symporter"/>
    <property type="match status" value="1"/>
</dbReference>
<dbReference type="RefSeq" id="WP_099540583.1">
    <property type="nucleotide sequence ID" value="NZ_PEBQ01000048.1"/>
</dbReference>
<keyword evidence="3" id="KW-0472">Membrane</keyword>
<evidence type="ECO:0008006" key="6">
    <source>
        <dbReference type="Google" id="ProtNLM"/>
    </source>
</evidence>
<reference evidence="4 5" key="1">
    <citation type="submission" date="2017-10" db="EMBL/GenBank/DDBJ databases">
        <title>Genomic analysis of the genus Acetobacter.</title>
        <authorList>
            <person name="Kim K.H."/>
            <person name="Chun B.H."/>
            <person name="Son A.R."/>
            <person name="Jeon C.O."/>
        </authorList>
    </citation>
    <scope>NUCLEOTIDE SEQUENCE [LARGE SCALE GENOMIC DNA]</scope>
    <source>
        <strain evidence="4 5">LHT 2458</strain>
    </source>
</reference>
<evidence type="ECO:0000256" key="3">
    <source>
        <dbReference type="ARBA" id="ARBA00023136"/>
    </source>
</evidence>
<sequence length="83" mass="8711">MVPEIPGVGIILLVSVDWFIGIARAFGNITGNCVAACVIAKLEKDQNEQQVHEILSSSNIKSVSFASLTSALKNVSHGSAEGE</sequence>
<dbReference type="GO" id="GO:0016020">
    <property type="term" value="C:membrane"/>
    <property type="evidence" value="ECO:0007669"/>
    <property type="project" value="InterPro"/>
</dbReference>
<comment type="caution">
    <text evidence="4">The sequence shown here is derived from an EMBL/GenBank/DDBJ whole genome shotgun (WGS) entry which is preliminary data.</text>
</comment>
<dbReference type="OrthoDB" id="9766690at2"/>
<evidence type="ECO:0000313" key="4">
    <source>
        <dbReference type="EMBL" id="PHY94960.1"/>
    </source>
</evidence>
<dbReference type="SUPFAM" id="SSF118215">
    <property type="entry name" value="Proton glutamate symport protein"/>
    <property type="match status" value="1"/>
</dbReference>
<dbReference type="GO" id="GO:0015293">
    <property type="term" value="F:symporter activity"/>
    <property type="evidence" value="ECO:0007669"/>
    <property type="project" value="InterPro"/>
</dbReference>
<dbReference type="InterPro" id="IPR036458">
    <property type="entry name" value="Na:dicarbo_symporter_sf"/>
</dbReference>
<keyword evidence="5" id="KW-1185">Reference proteome</keyword>
<proteinExistence type="predicted"/>
<accession>A0A2G4REP3</accession>
<evidence type="ECO:0000313" key="5">
    <source>
        <dbReference type="Proteomes" id="UP000228751"/>
    </source>
</evidence>
<dbReference type="AlphaFoldDB" id="A0A2G4REP3"/>
<dbReference type="EMBL" id="PEBQ01000048">
    <property type="protein sequence ID" value="PHY94960.1"/>
    <property type="molecule type" value="Genomic_DNA"/>
</dbReference>
<organism evidence="4 5">
    <name type="scientific">Acetobacter pomorum</name>
    <dbReference type="NCBI Taxonomy" id="65959"/>
    <lineage>
        <taxon>Bacteria</taxon>
        <taxon>Pseudomonadati</taxon>
        <taxon>Pseudomonadota</taxon>
        <taxon>Alphaproteobacteria</taxon>
        <taxon>Acetobacterales</taxon>
        <taxon>Acetobacteraceae</taxon>
        <taxon>Acetobacter</taxon>
    </lineage>
</organism>
<keyword evidence="2" id="KW-1133">Transmembrane helix</keyword>
<protein>
    <recommendedName>
        <fullName evidence="6">C4-dicarboxylate transporter DctA</fullName>
    </recommendedName>
</protein>
<name>A0A2G4REP3_9PROT</name>
<gene>
    <name evidence="4" type="ORF">CSR02_03530</name>
</gene>
<keyword evidence="1" id="KW-0812">Transmembrane</keyword>
<evidence type="ECO:0000256" key="2">
    <source>
        <dbReference type="ARBA" id="ARBA00022989"/>
    </source>
</evidence>
<evidence type="ECO:0000256" key="1">
    <source>
        <dbReference type="ARBA" id="ARBA00022692"/>
    </source>
</evidence>
<dbReference type="Proteomes" id="UP000228751">
    <property type="component" value="Unassembled WGS sequence"/>
</dbReference>